<reference evidence="1 2" key="1">
    <citation type="journal article" date="2016" name="PLoS ONE">
        <title>Plasmid Characterization and Chromosome Analysis of Two netF+ Clostridium perfringens Isolates Associated with Foal and Canine Necrotizing Enteritis.</title>
        <authorList>
            <person name="Mehdizadeh Gohari I."/>
            <person name="Kropinski A.M."/>
            <person name="Weese S.J."/>
            <person name="Parreira V.R."/>
            <person name="Whitehead A.E."/>
            <person name="Boerlin P."/>
            <person name="Prescott J.F."/>
        </authorList>
    </citation>
    <scope>NUCLEOTIDE SEQUENCE [LARGE SCALE GENOMIC DNA]</scope>
    <source>
        <strain evidence="1 2">JP838</strain>
    </source>
</reference>
<accession>A0A127EGQ5</accession>
<protein>
    <submittedName>
        <fullName evidence="1">Uncharacterized protein</fullName>
    </submittedName>
</protein>
<name>A0A127EGQ5_CLOPF</name>
<organism evidence="1 2">
    <name type="scientific">Clostridium perfringens</name>
    <dbReference type="NCBI Taxonomy" id="1502"/>
    <lineage>
        <taxon>Bacteria</taxon>
        <taxon>Bacillati</taxon>
        <taxon>Bacillota</taxon>
        <taxon>Clostridia</taxon>
        <taxon>Eubacteriales</taxon>
        <taxon>Clostridiaceae</taxon>
        <taxon>Clostridium</taxon>
    </lineage>
</organism>
<dbReference type="PATRIC" id="fig|1502.177.peg.1010"/>
<evidence type="ECO:0000313" key="1">
    <source>
        <dbReference type="EMBL" id="AMN35146.1"/>
    </source>
</evidence>
<evidence type="ECO:0000313" key="2">
    <source>
        <dbReference type="Proteomes" id="UP000070260"/>
    </source>
</evidence>
<proteinExistence type="predicted"/>
<dbReference type="Proteomes" id="UP000070260">
    <property type="component" value="Chromosome"/>
</dbReference>
<dbReference type="AlphaFoldDB" id="A0A127EGQ5"/>
<dbReference type="EMBL" id="CP010994">
    <property type="protein sequence ID" value="AMN35146.1"/>
    <property type="molecule type" value="Genomic_DNA"/>
</dbReference>
<sequence>MEGEIRMDKLNCPRCKNEELRGNENYCPICGLNLKEGTAREASVQEQLISLIEGMSLYKWEQLKSCIDREFKSQANKTAFKKSNTFKKTLDLEFTH</sequence>
<gene>
    <name evidence="1" type="ORF">JFP838_05055</name>
</gene>